<reference evidence="7" key="1">
    <citation type="submission" date="2020-04" db="EMBL/GenBank/DDBJ databases">
        <title>Phage recombination drives evolution of spore-forming Bacilli.</title>
        <authorList>
            <person name="Dragos A."/>
            <person name="Kovacs A.T."/>
        </authorList>
    </citation>
    <scope>NUCLEOTIDE SEQUENCE</scope>
    <source>
        <strain evidence="7">168</strain>
    </source>
</reference>
<sequence length="289" mass="32846">MNEKKERIIKTSIRLFAKKGFAATTIQEIASECGISKGAFYLHFKSKEALLLSACEYYIGMSMNKMKNIEEDLAGKPPKEVLKKQIGAQFEDFRDHKDFIVLLLTENIIPENQEIKQYFYKVTMETDKLYRNALLVSYGEGIERYVADLSIMARGIVHSYMNVMVFNGELNIDAEEISAFIIERLDDLVQGLSRSALNPIVSKDIFNPMPAGKDQLLEDIQKVKENSTLPEDITVSLDVIEEELTQDKPRKPIIKGMLSNLAGTNDKEVERLRALILSLSQFDHKKSSL</sequence>
<dbReference type="KEGG" id="bsu:BSU06700"/>
<dbReference type="InterPro" id="IPR023772">
    <property type="entry name" value="DNA-bd_HTH_TetR-type_CS"/>
</dbReference>
<evidence type="ECO:0000256" key="1">
    <source>
        <dbReference type="ARBA" id="ARBA00022491"/>
    </source>
</evidence>
<feature type="DNA-binding region" description="H-T-H motif" evidence="5">
    <location>
        <begin position="25"/>
        <end position="44"/>
    </location>
</feature>
<dbReference type="InterPro" id="IPR009057">
    <property type="entry name" value="Homeodomain-like_sf"/>
</dbReference>
<keyword evidence="3 5" id="KW-0238">DNA-binding</keyword>
<evidence type="ECO:0000256" key="5">
    <source>
        <dbReference type="PROSITE-ProRule" id="PRU00335"/>
    </source>
</evidence>
<keyword evidence="2" id="KW-0805">Transcription regulation</keyword>
<dbReference type="SMR" id="A0A6M4JE14"/>
<dbReference type="SUPFAM" id="SSF46689">
    <property type="entry name" value="Homeodomain-like"/>
    <property type="match status" value="1"/>
</dbReference>
<protein>
    <submittedName>
        <fullName evidence="7">TetR/AcrR family transcriptional regulator</fullName>
    </submittedName>
</protein>
<evidence type="ECO:0000256" key="4">
    <source>
        <dbReference type="ARBA" id="ARBA00023163"/>
    </source>
</evidence>
<organism evidence="7">
    <name type="scientific">Bacillus subtilis (strain 168)</name>
    <dbReference type="NCBI Taxonomy" id="224308"/>
    <lineage>
        <taxon>Bacteria</taxon>
        <taxon>Bacillati</taxon>
        <taxon>Bacillota</taxon>
        <taxon>Bacilli</taxon>
        <taxon>Bacillales</taxon>
        <taxon>Bacillaceae</taxon>
        <taxon>Bacillus</taxon>
    </lineage>
</organism>
<gene>
    <name evidence="7" type="ORF">HIR78_03820</name>
</gene>
<dbReference type="PROSITE" id="PS01081">
    <property type="entry name" value="HTH_TETR_1"/>
    <property type="match status" value="1"/>
</dbReference>
<dbReference type="InterPro" id="IPR050624">
    <property type="entry name" value="HTH-type_Tx_Regulator"/>
</dbReference>
<dbReference type="Pfam" id="PF00440">
    <property type="entry name" value="TetR_N"/>
    <property type="match status" value="1"/>
</dbReference>
<dbReference type="PANTHER" id="PTHR43479">
    <property type="entry name" value="ACREF/ENVCD OPERON REPRESSOR-RELATED"/>
    <property type="match status" value="1"/>
</dbReference>
<dbReference type="PANTHER" id="PTHR43479:SF22">
    <property type="entry name" value="TRANSCRIPTIONAL REGULATOR, TETR FAMILY"/>
    <property type="match status" value="1"/>
</dbReference>
<dbReference type="EMBL" id="CP052842">
    <property type="protein sequence ID" value="QJP87207.1"/>
    <property type="molecule type" value="Genomic_DNA"/>
</dbReference>
<keyword evidence="4" id="KW-0804">Transcription</keyword>
<dbReference type="PRINTS" id="PR00455">
    <property type="entry name" value="HTHTETR"/>
</dbReference>
<dbReference type="FunFam" id="1.10.10.60:FF:000141">
    <property type="entry name" value="TetR family transcriptional regulator"/>
    <property type="match status" value="1"/>
</dbReference>
<keyword evidence="1" id="KW-0678">Repressor</keyword>
<dbReference type="OrthoDB" id="9812993at2"/>
<dbReference type="RefSeq" id="WP_003243222.1">
    <property type="nucleotide sequence ID" value="NC_000964.3"/>
</dbReference>
<dbReference type="PROSITE" id="PS50977">
    <property type="entry name" value="HTH_TETR_2"/>
    <property type="match status" value="1"/>
</dbReference>
<name>A0A6M4JE14_BACSU</name>
<proteinExistence type="predicted"/>
<evidence type="ECO:0000313" key="7">
    <source>
        <dbReference type="EMBL" id="QJP87207.1"/>
    </source>
</evidence>
<feature type="domain" description="HTH tetR-type" evidence="6">
    <location>
        <begin position="2"/>
        <end position="62"/>
    </location>
</feature>
<accession>A0A6M4JE14</accession>
<dbReference type="Gene3D" id="1.10.357.10">
    <property type="entry name" value="Tetracycline Repressor, domain 2"/>
    <property type="match status" value="1"/>
</dbReference>
<evidence type="ECO:0000256" key="3">
    <source>
        <dbReference type="ARBA" id="ARBA00023125"/>
    </source>
</evidence>
<evidence type="ECO:0000259" key="6">
    <source>
        <dbReference type="PROSITE" id="PS50977"/>
    </source>
</evidence>
<dbReference type="GO" id="GO:0003677">
    <property type="term" value="F:DNA binding"/>
    <property type="evidence" value="ECO:0007669"/>
    <property type="project" value="UniProtKB-UniRule"/>
</dbReference>
<evidence type="ECO:0000256" key="2">
    <source>
        <dbReference type="ARBA" id="ARBA00023015"/>
    </source>
</evidence>
<dbReference type="GO" id="GO:0045892">
    <property type="term" value="P:negative regulation of DNA-templated transcription"/>
    <property type="evidence" value="ECO:0007669"/>
    <property type="project" value="UniProtKB-ARBA"/>
</dbReference>
<dbReference type="InterPro" id="IPR001647">
    <property type="entry name" value="HTH_TetR"/>
</dbReference>
<dbReference type="AlphaFoldDB" id="A0A6M4JE14"/>